<dbReference type="PANTHER" id="PTHR18945">
    <property type="entry name" value="NEUROTRANSMITTER GATED ION CHANNEL"/>
    <property type="match status" value="1"/>
</dbReference>
<dbReference type="InterPro" id="IPR036734">
    <property type="entry name" value="Neur_chan_lig-bd_sf"/>
</dbReference>
<keyword evidence="3 11" id="KW-0813">Transport</keyword>
<evidence type="ECO:0000256" key="6">
    <source>
        <dbReference type="ARBA" id="ARBA00022729"/>
    </source>
</evidence>
<feature type="transmembrane region" description="Helical" evidence="11">
    <location>
        <begin position="231"/>
        <end position="252"/>
    </location>
</feature>
<gene>
    <name evidence="15" type="ORF">J437_LFUL013773</name>
</gene>
<accession>A0A8K0KGG9</accession>
<dbReference type="InterPro" id="IPR006028">
    <property type="entry name" value="GABAA/Glycine_rcpt"/>
</dbReference>
<dbReference type="GO" id="GO:0004888">
    <property type="term" value="F:transmembrane signaling receptor activity"/>
    <property type="evidence" value="ECO:0007669"/>
    <property type="project" value="InterPro"/>
</dbReference>
<feature type="domain" description="Neurotransmitter-gated ion-channel ligand-binding" evidence="13">
    <location>
        <begin position="3"/>
        <end position="165"/>
    </location>
</feature>
<comment type="subcellular location">
    <subcellularLocation>
        <location evidence="2">Cell membrane</location>
    </subcellularLocation>
    <subcellularLocation>
        <location evidence="1">Membrane</location>
        <topology evidence="1">Multi-pass membrane protein</topology>
    </subcellularLocation>
</comment>
<dbReference type="InterPro" id="IPR038050">
    <property type="entry name" value="Neuro_actylchol_rec"/>
</dbReference>
<dbReference type="InterPro" id="IPR006202">
    <property type="entry name" value="Neur_chan_lig-bd"/>
</dbReference>
<dbReference type="CDD" id="cd19049">
    <property type="entry name" value="LGIC_TM_anion"/>
    <property type="match status" value="1"/>
</dbReference>
<organism evidence="15 16">
    <name type="scientific">Ladona fulva</name>
    <name type="common">Scarce chaser dragonfly</name>
    <name type="synonym">Libellula fulva</name>
    <dbReference type="NCBI Taxonomy" id="123851"/>
    <lineage>
        <taxon>Eukaryota</taxon>
        <taxon>Metazoa</taxon>
        <taxon>Ecdysozoa</taxon>
        <taxon>Arthropoda</taxon>
        <taxon>Hexapoda</taxon>
        <taxon>Insecta</taxon>
        <taxon>Pterygota</taxon>
        <taxon>Palaeoptera</taxon>
        <taxon>Odonata</taxon>
        <taxon>Epiprocta</taxon>
        <taxon>Anisoptera</taxon>
        <taxon>Libelluloidea</taxon>
        <taxon>Libellulidae</taxon>
        <taxon>Ladona</taxon>
    </lineage>
</organism>
<evidence type="ECO:0000256" key="9">
    <source>
        <dbReference type="ARBA" id="ARBA00023136"/>
    </source>
</evidence>
<dbReference type="FunFam" id="2.70.170.10:FF:000065">
    <property type="entry name" value="Glutamate-gated chloride channel, putative"/>
    <property type="match status" value="1"/>
</dbReference>
<keyword evidence="5 11" id="KW-0812">Transmembrane</keyword>
<evidence type="ECO:0000256" key="7">
    <source>
        <dbReference type="ARBA" id="ARBA00022989"/>
    </source>
</evidence>
<name>A0A8K0KGG9_LADFU</name>
<keyword evidence="7 11" id="KW-1133">Transmembrane helix</keyword>
<dbReference type="OrthoDB" id="442503at2759"/>
<dbReference type="PRINTS" id="PR00253">
    <property type="entry name" value="GABAARECEPTR"/>
</dbReference>
<evidence type="ECO:0000256" key="8">
    <source>
        <dbReference type="ARBA" id="ARBA00023065"/>
    </source>
</evidence>
<dbReference type="SUPFAM" id="SSF63712">
    <property type="entry name" value="Nicotinic receptor ligand binding domain-like"/>
    <property type="match status" value="1"/>
</dbReference>
<comment type="caution">
    <text evidence="15">The sequence shown here is derived from an EMBL/GenBank/DDBJ whole genome shotgun (WGS) entry which is preliminary data.</text>
</comment>
<evidence type="ECO:0000259" key="14">
    <source>
        <dbReference type="Pfam" id="PF02932"/>
    </source>
</evidence>
<dbReference type="InterPro" id="IPR006201">
    <property type="entry name" value="Neur_channel"/>
</dbReference>
<dbReference type="AlphaFoldDB" id="A0A8K0KGG9"/>
<evidence type="ECO:0000256" key="12">
    <source>
        <dbReference type="SAM" id="MobiDB-lite"/>
    </source>
</evidence>
<dbReference type="PRINTS" id="PR00252">
    <property type="entry name" value="NRIONCHANNEL"/>
</dbReference>
<keyword evidence="4" id="KW-1003">Cell membrane</keyword>
<dbReference type="Gene3D" id="1.20.58.390">
    <property type="entry name" value="Neurotransmitter-gated ion-channel transmembrane domain"/>
    <property type="match status" value="1"/>
</dbReference>
<keyword evidence="8 11" id="KW-0406">Ion transport</keyword>
<dbReference type="Pfam" id="PF02932">
    <property type="entry name" value="Neur_chan_memb"/>
    <property type="match status" value="1"/>
</dbReference>
<keyword evidence="10 11" id="KW-0407">Ion channel</keyword>
<dbReference type="PROSITE" id="PS00236">
    <property type="entry name" value="NEUROTR_ION_CHANNEL"/>
    <property type="match status" value="1"/>
</dbReference>
<reference evidence="15" key="2">
    <citation type="submission" date="2017-10" db="EMBL/GenBank/DDBJ databases">
        <title>Ladona fulva Genome sequencing and assembly.</title>
        <authorList>
            <person name="Murali S."/>
            <person name="Richards S."/>
            <person name="Bandaranaike D."/>
            <person name="Bellair M."/>
            <person name="Blankenburg K."/>
            <person name="Chao H."/>
            <person name="Dinh H."/>
            <person name="Doddapaneni H."/>
            <person name="Dugan-Rocha S."/>
            <person name="Elkadiri S."/>
            <person name="Gnanaolivu R."/>
            <person name="Hernandez B."/>
            <person name="Skinner E."/>
            <person name="Javaid M."/>
            <person name="Lee S."/>
            <person name="Li M."/>
            <person name="Ming W."/>
            <person name="Munidasa M."/>
            <person name="Muniz J."/>
            <person name="Nguyen L."/>
            <person name="Hughes D."/>
            <person name="Osuji N."/>
            <person name="Pu L.-L."/>
            <person name="Puazo M."/>
            <person name="Qu C."/>
            <person name="Quiroz J."/>
            <person name="Raj R."/>
            <person name="Weissenberger G."/>
            <person name="Xin Y."/>
            <person name="Zou X."/>
            <person name="Han Y."/>
            <person name="Worley K."/>
            <person name="Muzny D."/>
            <person name="Gibbs R."/>
        </authorList>
    </citation>
    <scope>NUCLEOTIDE SEQUENCE</scope>
    <source>
        <strain evidence="15">Sampled in the wild</strain>
    </source>
</reference>
<comment type="caution">
    <text evidence="11">Lacks conserved residue(s) required for the propagation of feature annotation.</text>
</comment>
<feature type="transmembrane region" description="Helical" evidence="11">
    <location>
        <begin position="194"/>
        <end position="211"/>
    </location>
</feature>
<dbReference type="GO" id="GO:0005254">
    <property type="term" value="F:chloride channel activity"/>
    <property type="evidence" value="ECO:0007669"/>
    <property type="project" value="UniProtKB-ARBA"/>
</dbReference>
<comment type="similarity">
    <text evidence="11">Belongs to the ligand-gated ion channel (TC 1.A.9) family.</text>
</comment>
<dbReference type="InterPro" id="IPR006029">
    <property type="entry name" value="Neurotrans-gated_channel_TM"/>
</dbReference>
<dbReference type="GO" id="GO:0099095">
    <property type="term" value="F:ligand-gated monoatomic anion channel activity"/>
    <property type="evidence" value="ECO:0007669"/>
    <property type="project" value="UniProtKB-ARBA"/>
</dbReference>
<dbReference type="InterPro" id="IPR036719">
    <property type="entry name" value="Neuro-gated_channel_TM_sf"/>
</dbReference>
<keyword evidence="6" id="KW-0732">Signal</keyword>
<evidence type="ECO:0000256" key="5">
    <source>
        <dbReference type="ARBA" id="ARBA00022692"/>
    </source>
</evidence>
<evidence type="ECO:0000256" key="11">
    <source>
        <dbReference type="RuleBase" id="RU000687"/>
    </source>
</evidence>
<reference evidence="15" key="1">
    <citation type="submission" date="2013-04" db="EMBL/GenBank/DDBJ databases">
        <authorList>
            <person name="Qu J."/>
            <person name="Murali S.C."/>
            <person name="Bandaranaike D."/>
            <person name="Bellair M."/>
            <person name="Blankenburg K."/>
            <person name="Chao H."/>
            <person name="Dinh H."/>
            <person name="Doddapaneni H."/>
            <person name="Downs B."/>
            <person name="Dugan-Rocha S."/>
            <person name="Elkadiri S."/>
            <person name="Gnanaolivu R.D."/>
            <person name="Hernandez B."/>
            <person name="Javaid M."/>
            <person name="Jayaseelan J.C."/>
            <person name="Lee S."/>
            <person name="Li M."/>
            <person name="Ming W."/>
            <person name="Munidasa M."/>
            <person name="Muniz J."/>
            <person name="Nguyen L."/>
            <person name="Ongeri F."/>
            <person name="Osuji N."/>
            <person name="Pu L.-L."/>
            <person name="Puazo M."/>
            <person name="Qu C."/>
            <person name="Quiroz J."/>
            <person name="Raj R."/>
            <person name="Weissenberger G."/>
            <person name="Xin Y."/>
            <person name="Zou X."/>
            <person name="Han Y."/>
            <person name="Richards S."/>
            <person name="Worley K."/>
            <person name="Muzny D."/>
            <person name="Gibbs R."/>
        </authorList>
    </citation>
    <scope>NUCLEOTIDE SEQUENCE</scope>
    <source>
        <strain evidence="15">Sampled in the wild</strain>
    </source>
</reference>
<evidence type="ECO:0000256" key="3">
    <source>
        <dbReference type="ARBA" id="ARBA00022448"/>
    </source>
</evidence>
<feature type="domain" description="Neurotransmitter-gated ion-channel transmembrane" evidence="14">
    <location>
        <begin position="195"/>
        <end position="232"/>
    </location>
</feature>
<evidence type="ECO:0000256" key="2">
    <source>
        <dbReference type="ARBA" id="ARBA00004236"/>
    </source>
</evidence>
<evidence type="ECO:0000313" key="16">
    <source>
        <dbReference type="Proteomes" id="UP000792457"/>
    </source>
</evidence>
<dbReference type="SUPFAM" id="SSF90112">
    <property type="entry name" value="Neurotransmitter-gated ion-channel transmembrane pore"/>
    <property type="match status" value="1"/>
</dbReference>
<dbReference type="GO" id="GO:0005230">
    <property type="term" value="F:extracellular ligand-gated monoatomic ion channel activity"/>
    <property type="evidence" value="ECO:0007669"/>
    <property type="project" value="InterPro"/>
</dbReference>
<evidence type="ECO:0000256" key="4">
    <source>
        <dbReference type="ARBA" id="ARBA00022475"/>
    </source>
</evidence>
<evidence type="ECO:0000313" key="15">
    <source>
        <dbReference type="EMBL" id="KAG8233561.1"/>
    </source>
</evidence>
<evidence type="ECO:0000259" key="13">
    <source>
        <dbReference type="Pfam" id="PF02931"/>
    </source>
</evidence>
<feature type="compositionally biased region" description="Basic and acidic residues" evidence="12">
    <location>
        <begin position="302"/>
        <end position="315"/>
    </location>
</feature>
<evidence type="ECO:0000256" key="1">
    <source>
        <dbReference type="ARBA" id="ARBA00004141"/>
    </source>
</evidence>
<protein>
    <submittedName>
        <fullName evidence="15">Uncharacterized protein</fullName>
    </submittedName>
</protein>
<dbReference type="GO" id="GO:0005886">
    <property type="term" value="C:plasma membrane"/>
    <property type="evidence" value="ECO:0007669"/>
    <property type="project" value="UniProtKB-SubCell"/>
</dbReference>
<sequence length="315" mass="35272">MNNATTVICELYIRSFGSISPVTMDYEVDLYLRQKWQDERLKHEDITEALDLNDPNLVKAIWKPEVYFPNAKHAEFQYVTVPNVLVRINPDGGILYMLRLKLTFSCMMDLAKFPLDSQICTMEVASFSKTIEELRLEWKNTNPVIMGKGLRMPQFEIVDILASDCQESFQIGNYSCLVAEFYLSRSVGFHLVQSYLPTILIVVISWVSFWMDVDSVPGRTTLGVTTLLAVSSQSSAFVFCALLEFTIVNYMWRRQPEAQTKTTPQTGMGPGGLLTPSSANGGSAPTAGKVPFPENSSPQCGHEIKTDGETSKANY</sequence>
<proteinExistence type="inferred from homology"/>
<keyword evidence="9 11" id="KW-0472">Membrane</keyword>
<dbReference type="Pfam" id="PF02931">
    <property type="entry name" value="Neur_chan_LBD"/>
    <property type="match status" value="1"/>
</dbReference>
<evidence type="ECO:0000256" key="10">
    <source>
        <dbReference type="ARBA" id="ARBA00023303"/>
    </source>
</evidence>
<dbReference type="Proteomes" id="UP000792457">
    <property type="component" value="Unassembled WGS sequence"/>
</dbReference>
<dbReference type="Gene3D" id="2.70.170.10">
    <property type="entry name" value="Neurotransmitter-gated ion-channel ligand-binding domain"/>
    <property type="match status" value="1"/>
</dbReference>
<keyword evidence="16" id="KW-1185">Reference proteome</keyword>
<feature type="non-terminal residue" evidence="15">
    <location>
        <position position="1"/>
    </location>
</feature>
<dbReference type="EMBL" id="KZ308727">
    <property type="protein sequence ID" value="KAG8233561.1"/>
    <property type="molecule type" value="Genomic_DNA"/>
</dbReference>
<dbReference type="InterPro" id="IPR018000">
    <property type="entry name" value="Neurotransmitter_ion_chnl_CS"/>
</dbReference>
<feature type="region of interest" description="Disordered" evidence="12">
    <location>
        <begin position="258"/>
        <end position="315"/>
    </location>
</feature>